<dbReference type="AlphaFoldDB" id="A0A482TGJ8"/>
<protein>
    <submittedName>
        <fullName evidence="1">Transposase</fullName>
    </submittedName>
</protein>
<dbReference type="EMBL" id="QNVY02000009">
    <property type="protein sequence ID" value="RYJ50588.1"/>
    <property type="molecule type" value="Genomic_DNA"/>
</dbReference>
<dbReference type="Pfam" id="PF05717">
    <property type="entry name" value="TnpB_IS66"/>
    <property type="match status" value="1"/>
</dbReference>
<sequence>MFSLSSSHTFLLYPQVCDMRKSFDGLCGIVTNELGRVAHSGEVFIFVNRKKNQIKLLHWEAGGFVLYHKRLEEGTFAMVNTNDLRISWSDLVLMIEGIHIIKSSKKRRFSM</sequence>
<proteinExistence type="predicted"/>
<name>A0A482TGJ8_9FLAO</name>
<accession>A0A482TGJ8</accession>
<dbReference type="NCBIfam" id="NF033819">
    <property type="entry name" value="IS66_TnpB"/>
    <property type="match status" value="1"/>
</dbReference>
<dbReference type="PANTHER" id="PTHR36455">
    <property type="match status" value="1"/>
</dbReference>
<dbReference type="PANTHER" id="PTHR36455:SF1">
    <property type="entry name" value="BLR8292 PROTEIN"/>
    <property type="match status" value="1"/>
</dbReference>
<comment type="caution">
    <text evidence="1">The sequence shown here is derived from an EMBL/GenBank/DDBJ whole genome shotgun (WGS) entry which is preliminary data.</text>
</comment>
<evidence type="ECO:0000313" key="1">
    <source>
        <dbReference type="EMBL" id="RYJ50588.1"/>
    </source>
</evidence>
<reference evidence="1 2" key="1">
    <citation type="submission" date="2019-01" db="EMBL/GenBank/DDBJ databases">
        <title>Flavobacterium sp. nov. isolated from arctic soil.</title>
        <authorList>
            <person name="Kim D.-U."/>
        </authorList>
    </citation>
    <scope>NUCLEOTIDE SEQUENCE [LARGE SCALE GENOMIC DNA]</scope>
    <source>
        <strain evidence="1 2">Kopri-42</strain>
    </source>
</reference>
<dbReference type="OrthoDB" id="4956084at2"/>
<dbReference type="RefSeq" id="WP_113667235.1">
    <property type="nucleotide sequence ID" value="NZ_QNVY02000009.1"/>
</dbReference>
<keyword evidence="2" id="KW-1185">Reference proteome</keyword>
<gene>
    <name evidence="1" type="ORF">DR871_016165</name>
</gene>
<dbReference type="InterPro" id="IPR008878">
    <property type="entry name" value="Transposase_IS66_Orf2"/>
</dbReference>
<evidence type="ECO:0000313" key="2">
    <source>
        <dbReference type="Proteomes" id="UP000253235"/>
    </source>
</evidence>
<organism evidence="1 2">
    <name type="scientific">Flavobacterium petrolei</name>
    <dbReference type="NCBI Taxonomy" id="2259594"/>
    <lineage>
        <taxon>Bacteria</taxon>
        <taxon>Pseudomonadati</taxon>
        <taxon>Bacteroidota</taxon>
        <taxon>Flavobacteriia</taxon>
        <taxon>Flavobacteriales</taxon>
        <taxon>Flavobacteriaceae</taxon>
        <taxon>Flavobacterium</taxon>
    </lineage>
</organism>
<dbReference type="Proteomes" id="UP000253235">
    <property type="component" value="Unassembled WGS sequence"/>
</dbReference>